<dbReference type="Gene3D" id="1.10.238.10">
    <property type="entry name" value="EF-hand"/>
    <property type="match status" value="1"/>
</dbReference>
<evidence type="ECO:0000313" key="4">
    <source>
        <dbReference type="Proteomes" id="UP001633002"/>
    </source>
</evidence>
<evidence type="ECO:0000259" key="2">
    <source>
        <dbReference type="PROSITE" id="PS51886"/>
    </source>
</evidence>
<dbReference type="AlphaFoldDB" id="A0ABD3GG78"/>
<gene>
    <name evidence="3" type="ORF">R1sor_027392</name>
</gene>
<dbReference type="SUPFAM" id="SSF47473">
    <property type="entry name" value="EF-hand"/>
    <property type="match status" value="1"/>
</dbReference>
<sequence length="473" mass="52321">MSFLLIGCTARLIPPLLFSSVELDIALNQSLQACVALAGSGGEQSMGNTPEHSRSTPEYQEACKKFHQSGLESLKKLYVSLAAQSRSNGKFISASAFQAYFGIHGALGNRLFDLVTQMRKDQAMYYEDLVIAKAKYEKGDPTEIEDFEFQLMDLTGDGKVQRTEVEAVIISILATVLGPSDTVVDAGLPEYILRAFLNAVDFSLRPETEAEEECMTQEDFRKWLERVPSIKKFMGSLLKAPHAEEVVVGREVPSLLIPDGVDCSTLMRKEYAWHIAGPLQLQETKDWVLLYHSSVNGSSFNTFLGHVSVARGPSILVVKDKQGNIFGGYASQPWEKHSDFYGDMKSFLFTLHPRLSIYRCSGKNNNIQWCAASFVSESLPNGVGFGGQIHHFGLFLSSTFDRGHSRPSVTFSSPMLSSTAEFQPDIIECWGVVLEPDGDNHSGAEKLKGTVLERFKEDRQMLNMVGIANASNE</sequence>
<name>A0ABD3GG78_9MARC</name>
<dbReference type="PROSITE" id="PS51886">
    <property type="entry name" value="TLDC"/>
    <property type="match status" value="1"/>
</dbReference>
<dbReference type="SMART" id="SM00584">
    <property type="entry name" value="TLDc"/>
    <property type="match status" value="1"/>
</dbReference>
<reference evidence="3 4" key="1">
    <citation type="submission" date="2024-09" db="EMBL/GenBank/DDBJ databases">
        <title>Chromosome-scale assembly of Riccia sorocarpa.</title>
        <authorList>
            <person name="Paukszto L."/>
        </authorList>
    </citation>
    <scope>NUCLEOTIDE SEQUENCE [LARGE SCALE GENOMIC DNA]</scope>
    <source>
        <strain evidence="3">LP-2024</strain>
        <tissue evidence="3">Aerial parts of the thallus</tissue>
    </source>
</reference>
<protein>
    <recommendedName>
        <fullName evidence="2">TLDc domain-containing protein</fullName>
    </recommendedName>
</protein>
<accession>A0ABD3GG78</accession>
<keyword evidence="4" id="KW-1185">Reference proteome</keyword>
<dbReference type="Proteomes" id="UP001633002">
    <property type="component" value="Unassembled WGS sequence"/>
</dbReference>
<dbReference type="Pfam" id="PF07534">
    <property type="entry name" value="TLD"/>
    <property type="match status" value="1"/>
</dbReference>
<dbReference type="InterPro" id="IPR006571">
    <property type="entry name" value="TLDc_dom"/>
</dbReference>
<keyword evidence="1" id="KW-0732">Signal</keyword>
<proteinExistence type="predicted"/>
<feature type="chain" id="PRO_5044860437" description="TLDc domain-containing protein" evidence="1">
    <location>
        <begin position="20"/>
        <end position="473"/>
    </location>
</feature>
<feature type="signal peptide" evidence="1">
    <location>
        <begin position="1"/>
        <end position="19"/>
    </location>
</feature>
<dbReference type="EMBL" id="JBJQOH010000008">
    <property type="protein sequence ID" value="KAL3677444.1"/>
    <property type="molecule type" value="Genomic_DNA"/>
</dbReference>
<organism evidence="3 4">
    <name type="scientific">Riccia sorocarpa</name>
    <dbReference type="NCBI Taxonomy" id="122646"/>
    <lineage>
        <taxon>Eukaryota</taxon>
        <taxon>Viridiplantae</taxon>
        <taxon>Streptophyta</taxon>
        <taxon>Embryophyta</taxon>
        <taxon>Marchantiophyta</taxon>
        <taxon>Marchantiopsida</taxon>
        <taxon>Marchantiidae</taxon>
        <taxon>Marchantiales</taxon>
        <taxon>Ricciaceae</taxon>
        <taxon>Riccia</taxon>
    </lineage>
</organism>
<evidence type="ECO:0000256" key="1">
    <source>
        <dbReference type="SAM" id="SignalP"/>
    </source>
</evidence>
<evidence type="ECO:0000313" key="3">
    <source>
        <dbReference type="EMBL" id="KAL3677444.1"/>
    </source>
</evidence>
<comment type="caution">
    <text evidence="3">The sequence shown here is derived from an EMBL/GenBank/DDBJ whole genome shotgun (WGS) entry which is preliminary data.</text>
</comment>
<feature type="domain" description="TLDc" evidence="2">
    <location>
        <begin position="265"/>
        <end position="433"/>
    </location>
</feature>
<dbReference type="PANTHER" id="PTHR23354">
    <property type="entry name" value="NUCLEOLAR PROTEIN 7/ESTROGEN RECEPTOR COACTIVATOR-RELATED"/>
    <property type="match status" value="1"/>
</dbReference>
<dbReference type="PANTHER" id="PTHR23354:SF95">
    <property type="entry name" value="CALCIUM-BINDING EF-HAND FAMILY PROTEIN-RELATED"/>
    <property type="match status" value="1"/>
</dbReference>
<dbReference type="InterPro" id="IPR011992">
    <property type="entry name" value="EF-hand-dom_pair"/>
</dbReference>